<dbReference type="PANTHER" id="PTHR46018">
    <property type="entry name" value="ZINC PHOSPHODIESTERASE ELAC PROTEIN 1"/>
    <property type="match status" value="1"/>
</dbReference>
<dbReference type="InterPro" id="IPR036866">
    <property type="entry name" value="RibonucZ/Hydroxyglut_hydro"/>
</dbReference>
<feature type="domain" description="Metallo-beta-lactamase" evidence="2">
    <location>
        <begin position="18"/>
        <end position="191"/>
    </location>
</feature>
<keyword evidence="4" id="KW-1185">Reference proteome</keyword>
<dbReference type="InterPro" id="IPR001279">
    <property type="entry name" value="Metallo-B-lactamas"/>
</dbReference>
<dbReference type="RefSeq" id="WP_131926651.1">
    <property type="nucleotide sequence ID" value="NZ_SMAG01000011.1"/>
</dbReference>
<dbReference type="OrthoDB" id="9794898at2"/>
<dbReference type="PANTHER" id="PTHR46018:SF4">
    <property type="entry name" value="METALLO-HYDROLASE YHFI-RELATED"/>
    <property type="match status" value="1"/>
</dbReference>
<dbReference type="CDD" id="cd07716">
    <property type="entry name" value="RNaseZ_short-form-like_MBL-fold"/>
    <property type="match status" value="1"/>
</dbReference>
<dbReference type="SUPFAM" id="SSF56281">
    <property type="entry name" value="Metallo-hydrolase/oxidoreductase"/>
    <property type="match status" value="1"/>
</dbReference>
<evidence type="ECO:0000256" key="1">
    <source>
        <dbReference type="ARBA" id="ARBA00022833"/>
    </source>
</evidence>
<dbReference type="Pfam" id="PF12706">
    <property type="entry name" value="Lactamase_B_2"/>
    <property type="match status" value="1"/>
</dbReference>
<name>A0A4R3L0A4_9BACL</name>
<evidence type="ECO:0000259" key="2">
    <source>
        <dbReference type="SMART" id="SM00849"/>
    </source>
</evidence>
<accession>A0A4R3L0A4</accession>
<dbReference type="EMBL" id="SMAG01000011">
    <property type="protein sequence ID" value="TCS92612.1"/>
    <property type="molecule type" value="Genomic_DNA"/>
</dbReference>
<gene>
    <name evidence="3" type="ORF">EDD58_11176</name>
</gene>
<protein>
    <submittedName>
        <fullName evidence="3">Ribonuclease BN (tRNA processing enzyme)</fullName>
    </submittedName>
</protein>
<proteinExistence type="predicted"/>
<evidence type="ECO:0000313" key="3">
    <source>
        <dbReference type="EMBL" id="TCS92612.1"/>
    </source>
</evidence>
<dbReference type="GO" id="GO:0042781">
    <property type="term" value="F:3'-tRNA processing endoribonuclease activity"/>
    <property type="evidence" value="ECO:0007669"/>
    <property type="project" value="TreeGrafter"/>
</dbReference>
<organism evidence="3 4">
    <name type="scientific">Hazenella coriacea</name>
    <dbReference type="NCBI Taxonomy" id="1179467"/>
    <lineage>
        <taxon>Bacteria</taxon>
        <taxon>Bacillati</taxon>
        <taxon>Bacillota</taxon>
        <taxon>Bacilli</taxon>
        <taxon>Bacillales</taxon>
        <taxon>Thermoactinomycetaceae</taxon>
        <taxon>Hazenella</taxon>
    </lineage>
</organism>
<dbReference type="SMART" id="SM00849">
    <property type="entry name" value="Lactamase_B"/>
    <property type="match status" value="1"/>
</dbReference>
<sequence>MKLTVLGCHSPFPAADGATPGYLLEVDGKRILIDCGSGTLSKLARYIRPYEVDVVLLSHLHHDHISDFFVLQYAIMISHIQKNRQHPLPVWTPDQPSHWYAPLSYGSYIEKHIIRQGQVVSLSDRVTVTFYRTQHSIPCYAMKIQDGKHTLLYGADAGPQTDWESMGKDPDLLICEASYLHRDLPPEEKGHCSAQMAGQVAEKIGAKRLLLTHLYPDYAPEDLRSEASGQFSRETMVAHSGLTIHL</sequence>
<keyword evidence="1" id="KW-0862">Zinc</keyword>
<dbReference type="Gene3D" id="3.60.15.10">
    <property type="entry name" value="Ribonuclease Z/Hydroxyacylglutathione hydrolase-like"/>
    <property type="match status" value="1"/>
</dbReference>
<comment type="caution">
    <text evidence="3">The sequence shown here is derived from an EMBL/GenBank/DDBJ whole genome shotgun (WGS) entry which is preliminary data.</text>
</comment>
<evidence type="ECO:0000313" key="4">
    <source>
        <dbReference type="Proteomes" id="UP000294937"/>
    </source>
</evidence>
<dbReference type="AlphaFoldDB" id="A0A4R3L0A4"/>
<reference evidence="3 4" key="1">
    <citation type="submission" date="2019-03" db="EMBL/GenBank/DDBJ databases">
        <title>Genomic Encyclopedia of Type Strains, Phase IV (KMG-IV): sequencing the most valuable type-strain genomes for metagenomic binning, comparative biology and taxonomic classification.</title>
        <authorList>
            <person name="Goeker M."/>
        </authorList>
    </citation>
    <scope>NUCLEOTIDE SEQUENCE [LARGE SCALE GENOMIC DNA]</scope>
    <source>
        <strain evidence="3 4">DSM 45707</strain>
    </source>
</reference>
<dbReference type="Proteomes" id="UP000294937">
    <property type="component" value="Unassembled WGS sequence"/>
</dbReference>